<accession>A0A812PXY8</accession>
<dbReference type="AlphaFoldDB" id="A0A812PXY8"/>
<feature type="non-terminal residue" evidence="8">
    <location>
        <position position="1"/>
    </location>
</feature>
<organism evidence="8 9">
    <name type="scientific">Symbiodinium pilosum</name>
    <name type="common">Dinoflagellate</name>
    <dbReference type="NCBI Taxonomy" id="2952"/>
    <lineage>
        <taxon>Eukaryota</taxon>
        <taxon>Sar</taxon>
        <taxon>Alveolata</taxon>
        <taxon>Dinophyceae</taxon>
        <taxon>Suessiales</taxon>
        <taxon>Symbiodiniaceae</taxon>
        <taxon>Symbiodinium</taxon>
    </lineage>
</organism>
<keyword evidence="2" id="KW-0540">Nuclease</keyword>
<evidence type="ECO:0000256" key="3">
    <source>
        <dbReference type="ARBA" id="ARBA00022723"/>
    </source>
</evidence>
<dbReference type="EMBL" id="CAJNIZ010013601">
    <property type="protein sequence ID" value="CAE7351604.1"/>
    <property type="molecule type" value="Genomic_DNA"/>
</dbReference>
<comment type="similarity">
    <text evidence="1">Belongs to the nuclease type I family.</text>
</comment>
<dbReference type="GO" id="GO:0004519">
    <property type="term" value="F:endonuclease activity"/>
    <property type="evidence" value="ECO:0007669"/>
    <property type="project" value="UniProtKB-KW"/>
</dbReference>
<dbReference type="GO" id="GO:0016788">
    <property type="term" value="F:hydrolase activity, acting on ester bonds"/>
    <property type="evidence" value="ECO:0007669"/>
    <property type="project" value="InterPro"/>
</dbReference>
<evidence type="ECO:0000256" key="1">
    <source>
        <dbReference type="ARBA" id="ARBA00009547"/>
    </source>
</evidence>
<keyword evidence="6" id="KW-1015">Disulfide bond</keyword>
<evidence type="ECO:0000256" key="7">
    <source>
        <dbReference type="ARBA" id="ARBA00023180"/>
    </source>
</evidence>
<dbReference type="GO" id="GO:0046872">
    <property type="term" value="F:metal ion binding"/>
    <property type="evidence" value="ECO:0007669"/>
    <property type="project" value="UniProtKB-KW"/>
</dbReference>
<sequence>MSADYPGASDLVTAAVWPDMLKCASHSKICPREVMDNIHIFDPWHYNEKPYNPQGLVLPDCSDKWQGNPSALYTMTSGFISMSSTNSRFTHNFFLRWMLHVVGDIHQPLHTANGYFDNAQLGHLPAGDVGGNKIPLQTPCGAPNLHLYWDSAACSYLVNWSPHMEARSELTANATALAAKYPKNSAVFAGRYVEDDLQDCWTAV</sequence>
<keyword evidence="9" id="KW-1185">Reference proteome</keyword>
<keyword evidence="4" id="KW-0255">Endonuclease</keyword>
<dbReference type="OrthoDB" id="441446at2759"/>
<dbReference type="PANTHER" id="PTHR33146">
    <property type="entry name" value="ENDONUCLEASE 4"/>
    <property type="match status" value="1"/>
</dbReference>
<comment type="caution">
    <text evidence="8">The sequence shown here is derived from an EMBL/GenBank/DDBJ whole genome shotgun (WGS) entry which is preliminary data.</text>
</comment>
<dbReference type="SUPFAM" id="SSF48537">
    <property type="entry name" value="Phospholipase C/P1 nuclease"/>
    <property type="match status" value="1"/>
</dbReference>
<protein>
    <submittedName>
        <fullName evidence="8">Uncharacterized protein</fullName>
    </submittedName>
</protein>
<evidence type="ECO:0000256" key="6">
    <source>
        <dbReference type="ARBA" id="ARBA00023157"/>
    </source>
</evidence>
<gene>
    <name evidence="8" type="ORF">SPIL2461_LOCUS8348</name>
</gene>
<dbReference type="InterPro" id="IPR003154">
    <property type="entry name" value="S1/P1nuclease"/>
</dbReference>
<dbReference type="Proteomes" id="UP000649617">
    <property type="component" value="Unassembled WGS sequence"/>
</dbReference>
<dbReference type="PANTHER" id="PTHR33146:SF10">
    <property type="entry name" value="STRAND-SPECIFIC NUCLEASE, PUTATIVE-RELATED"/>
    <property type="match status" value="1"/>
</dbReference>
<keyword evidence="5" id="KW-0378">Hydrolase</keyword>
<keyword evidence="7" id="KW-0325">Glycoprotein</keyword>
<proteinExistence type="inferred from homology"/>
<dbReference type="GO" id="GO:0003676">
    <property type="term" value="F:nucleic acid binding"/>
    <property type="evidence" value="ECO:0007669"/>
    <property type="project" value="InterPro"/>
</dbReference>
<dbReference type="GO" id="GO:0006308">
    <property type="term" value="P:DNA catabolic process"/>
    <property type="evidence" value="ECO:0007669"/>
    <property type="project" value="InterPro"/>
</dbReference>
<evidence type="ECO:0000256" key="2">
    <source>
        <dbReference type="ARBA" id="ARBA00022722"/>
    </source>
</evidence>
<evidence type="ECO:0000313" key="9">
    <source>
        <dbReference type="Proteomes" id="UP000649617"/>
    </source>
</evidence>
<keyword evidence="3" id="KW-0479">Metal-binding</keyword>
<evidence type="ECO:0000313" key="8">
    <source>
        <dbReference type="EMBL" id="CAE7351604.1"/>
    </source>
</evidence>
<evidence type="ECO:0000256" key="4">
    <source>
        <dbReference type="ARBA" id="ARBA00022759"/>
    </source>
</evidence>
<name>A0A812PXY8_SYMPI</name>
<dbReference type="InterPro" id="IPR008947">
    <property type="entry name" value="PLipase_C/P1_nuclease_dom_sf"/>
</dbReference>
<dbReference type="Pfam" id="PF02265">
    <property type="entry name" value="S1-P1_nuclease"/>
    <property type="match status" value="1"/>
</dbReference>
<evidence type="ECO:0000256" key="5">
    <source>
        <dbReference type="ARBA" id="ARBA00022801"/>
    </source>
</evidence>
<reference evidence="8" key="1">
    <citation type="submission" date="2021-02" db="EMBL/GenBank/DDBJ databases">
        <authorList>
            <person name="Dougan E. K."/>
            <person name="Rhodes N."/>
            <person name="Thang M."/>
            <person name="Chan C."/>
        </authorList>
    </citation>
    <scope>NUCLEOTIDE SEQUENCE</scope>
</reference>
<dbReference type="Gene3D" id="1.10.575.10">
    <property type="entry name" value="P1 Nuclease"/>
    <property type="match status" value="1"/>
</dbReference>